<evidence type="ECO:0000313" key="2">
    <source>
        <dbReference type="EMBL" id="CCQ48869.1"/>
    </source>
</evidence>
<keyword evidence="1" id="KW-0732">Signal</keyword>
<organism evidence="2 3">
    <name type="scientific">Crocosphaera watsonii WH 8502</name>
    <dbReference type="NCBI Taxonomy" id="423474"/>
    <lineage>
        <taxon>Bacteria</taxon>
        <taxon>Bacillati</taxon>
        <taxon>Cyanobacteriota</taxon>
        <taxon>Cyanophyceae</taxon>
        <taxon>Oscillatoriophycideae</taxon>
        <taxon>Chroococcales</taxon>
        <taxon>Aphanothecaceae</taxon>
        <taxon>Crocosphaera</taxon>
    </lineage>
</organism>
<feature type="signal peptide" evidence="1">
    <location>
        <begin position="1"/>
        <end position="37"/>
    </location>
</feature>
<dbReference type="RefSeq" id="WP_021829088.1">
    <property type="nucleotide sequence ID" value="NZ_CAQK01000029.1"/>
</dbReference>
<proteinExistence type="predicted"/>
<feature type="chain" id="PRO_5004601560" description="PEP-CTERM protein-sorting domain-containing protein" evidence="1">
    <location>
        <begin position="38"/>
        <end position="374"/>
    </location>
</feature>
<dbReference type="EMBL" id="CAQK01000029">
    <property type="protein sequence ID" value="CCQ48869.1"/>
    <property type="molecule type" value="Genomic_DNA"/>
</dbReference>
<dbReference type="AlphaFoldDB" id="T2I7V6"/>
<evidence type="ECO:0008006" key="4">
    <source>
        <dbReference type="Google" id="ProtNLM"/>
    </source>
</evidence>
<dbReference type="Proteomes" id="UP000018348">
    <property type="component" value="Unassembled WGS sequence"/>
</dbReference>
<reference evidence="2 3" key="1">
    <citation type="submission" date="2013-01" db="EMBL/GenBank/DDBJ databases">
        <authorList>
            <person name="Bench S."/>
        </authorList>
    </citation>
    <scope>NUCLEOTIDE SEQUENCE [LARGE SCALE GENOMIC DNA]</scope>
    <source>
        <strain evidence="2 3">WH 8502</strain>
    </source>
</reference>
<gene>
    <name evidence="2" type="ORF">CWATWH8502_3713</name>
</gene>
<protein>
    <recommendedName>
        <fullName evidence="4">PEP-CTERM protein-sorting domain-containing protein</fullName>
    </recommendedName>
</protein>
<sequence length="374" mass="39394">MHNRNPLTQLINRGTRPIIKTAVAATMLGTFATPALADPPADGTVIPVFCFRIMNIEQTDADTDRFRFEIEVLNWTDTPADDLAIAIAAESDVNFFNNSGTTISDFDDQGGSTVSGNQDIDNDWSVDPSNNTETAIHWDGGTAIPNIDLVDIAAGPPPLNFLQQIDAVNATGLFPNNDFNTGLPETIDNGNNVRGGFVFEVDDFQAGETLSFNWFLTNGGQPLGTADGAGNAFGFGNVNLTWIDDGDFPGPVFPGLGNTGFIGPRPGQGQDQNPQAPFVALLAPDAAIVPLAPSSTDDSDEPVPPAFFGIEIGAGIAPPFMNPEDSEEICVPGGCPISGESVPEPETPPLALLGLATFMGLGSLLKGQRHKKLD</sequence>
<accession>T2I7V6</accession>
<name>T2I7V6_CROWT</name>
<evidence type="ECO:0000313" key="3">
    <source>
        <dbReference type="Proteomes" id="UP000018348"/>
    </source>
</evidence>
<reference evidence="2 3" key="2">
    <citation type="submission" date="2013-09" db="EMBL/GenBank/DDBJ databases">
        <title>Whole genome comparison of six Crocosphaera watsonii strains with differing phenotypes.</title>
        <authorList>
            <person name="Bench S.R."/>
            <person name="Heller P."/>
            <person name="Frank I."/>
            <person name="Arciniega M."/>
            <person name="Shilova I.N."/>
            <person name="Zehr J.P."/>
        </authorList>
    </citation>
    <scope>NUCLEOTIDE SEQUENCE [LARGE SCALE GENOMIC DNA]</scope>
    <source>
        <strain evidence="2 3">WH 8502</strain>
    </source>
</reference>
<evidence type="ECO:0000256" key="1">
    <source>
        <dbReference type="SAM" id="SignalP"/>
    </source>
</evidence>
<comment type="caution">
    <text evidence="2">The sequence shown here is derived from an EMBL/GenBank/DDBJ whole genome shotgun (WGS) entry which is preliminary data.</text>
</comment>